<dbReference type="RefSeq" id="WP_104205695.1">
    <property type="nucleotide sequence ID" value="NZ_PHND01000001.1"/>
</dbReference>
<dbReference type="EMBL" id="PHND01000001">
    <property type="protein sequence ID" value="PPE04548.1"/>
    <property type="molecule type" value="Genomic_DNA"/>
</dbReference>
<name>A0A8E2UDY3_9MOLU</name>
<evidence type="ECO:0000313" key="2">
    <source>
        <dbReference type="Proteomes" id="UP000239010"/>
    </source>
</evidence>
<reference evidence="1 2" key="1">
    <citation type="submission" date="2017-11" db="EMBL/GenBank/DDBJ databases">
        <title>Genome sequence of Entomoplasma ellychniae ELCN-1 (ATCC 43707).</title>
        <authorList>
            <person name="Lo W.-S."/>
            <person name="Gasparich G.E."/>
            <person name="Kuo C.-H."/>
        </authorList>
    </citation>
    <scope>NUCLEOTIDE SEQUENCE [LARGE SCALE GENOMIC DNA]</scope>
    <source>
        <strain evidence="1 2">ELCN-1</strain>
    </source>
</reference>
<organism evidence="1 2">
    <name type="scientific">Entomoplasma ellychniae</name>
    <dbReference type="NCBI Taxonomy" id="2114"/>
    <lineage>
        <taxon>Bacteria</taxon>
        <taxon>Bacillati</taxon>
        <taxon>Mycoplasmatota</taxon>
        <taxon>Mollicutes</taxon>
        <taxon>Entomoplasmatales</taxon>
        <taxon>Entomoplasmataceae</taxon>
        <taxon>Entomoplasma</taxon>
    </lineage>
</organism>
<comment type="caution">
    <text evidence="1">The sequence shown here is derived from an EMBL/GenBank/DDBJ whole genome shotgun (WGS) entry which is preliminary data.</text>
</comment>
<dbReference type="Proteomes" id="UP000239010">
    <property type="component" value="Unassembled WGS sequence"/>
</dbReference>
<accession>A0A8E2UDY3</accession>
<evidence type="ECO:0000313" key="1">
    <source>
        <dbReference type="EMBL" id="PPE04548.1"/>
    </source>
</evidence>
<proteinExistence type="predicted"/>
<keyword evidence="2" id="KW-1185">Reference proteome</keyword>
<gene>
    <name evidence="1" type="ORF">EELLY_v1c02280</name>
</gene>
<dbReference type="AlphaFoldDB" id="A0A8E2UDY3"/>
<sequence length="100" mass="11617">MSHIKNKTDINEVNQELIKVKVDGIKKLEAFELENNKTDFTIKISVVEGKTIDSDNFILTKAIIDNPIVPEGEYVISFEEYIKNFPVTPVLNKNFRWLKY</sequence>
<protein>
    <submittedName>
        <fullName evidence="1">Uncharacterized protein</fullName>
    </submittedName>
</protein>